<accession>A0A0F2M1V5</accession>
<dbReference type="Proteomes" id="UP000033710">
    <property type="component" value="Unassembled WGS sequence"/>
</dbReference>
<dbReference type="KEGG" id="ssck:SPSK_03277"/>
<dbReference type="EMBL" id="AXCR01000010">
    <property type="protein sequence ID" value="KJR82745.1"/>
    <property type="molecule type" value="Genomic_DNA"/>
</dbReference>
<organism evidence="2 3">
    <name type="scientific">Sporothrix schenckii 1099-18</name>
    <dbReference type="NCBI Taxonomy" id="1397361"/>
    <lineage>
        <taxon>Eukaryota</taxon>
        <taxon>Fungi</taxon>
        <taxon>Dikarya</taxon>
        <taxon>Ascomycota</taxon>
        <taxon>Pezizomycotina</taxon>
        <taxon>Sordariomycetes</taxon>
        <taxon>Sordariomycetidae</taxon>
        <taxon>Ophiostomatales</taxon>
        <taxon>Ophiostomataceae</taxon>
        <taxon>Sporothrix</taxon>
    </lineage>
</organism>
<feature type="compositionally biased region" description="Basic residues" evidence="1">
    <location>
        <begin position="1"/>
        <end position="12"/>
    </location>
</feature>
<evidence type="ECO:0000313" key="3">
    <source>
        <dbReference type="Proteomes" id="UP000033710"/>
    </source>
</evidence>
<name>A0A0F2M1V5_SPOSC</name>
<evidence type="ECO:0000256" key="1">
    <source>
        <dbReference type="SAM" id="MobiDB-lite"/>
    </source>
</evidence>
<feature type="compositionally biased region" description="Basic residues" evidence="1">
    <location>
        <begin position="74"/>
        <end position="86"/>
    </location>
</feature>
<dbReference type="GeneID" id="27665393"/>
<evidence type="ECO:0000313" key="2">
    <source>
        <dbReference type="EMBL" id="KJR82745.1"/>
    </source>
</evidence>
<dbReference type="AlphaFoldDB" id="A0A0F2M1V5"/>
<dbReference type="OrthoDB" id="3068835at2759"/>
<sequence>MRVKFLRRRARKGGQQQPEVAALVSPPSQSSPPSPPSPTPPATAKSSVAASTVSDDGHSLKRRTSALSSITNLRLRRSLGRMRRPRSPPPPYALTDTSVPEPDDAVSVVTVATAAAEQPSDDVEAITVVKEASSPTCDTKTVATVDVKTMMDVKTDSKVDSKVDSKADAEEAAEELLLDVATAPFHDLPLPSSREVSKFRRLAQPVVVPRLHHGNTVPFARGYAPCLGDTHGIDTATFLAFIDGLNLVTSPHPAVMILSIVSFAMEFVPLDYANGIGAVAQLLAEVTAAIVAYKRAKIFLARANAMLFEPRGLHVSIANTKRMRAILGIAPKAPLLAPLSEETVELAMLERCMRHFNDSGWAAALELETRTGCLMPMAKPSYREAAADVAARWHPDYVADRNEKKKSGEGDDDGSEVDGTDDGRPPALRRAPSTWETVGRAVNHGLAIVADKHVRFDIKMAEKEARRARRRAWKRYAKGKKLKEPFGEKFRVRQLSWILVRNLDDVRQEEAEKAAAQAAKKAAKTAGRTTKQPRAKVVT</sequence>
<feature type="compositionally biased region" description="Acidic residues" evidence="1">
    <location>
        <begin position="410"/>
        <end position="420"/>
    </location>
</feature>
<dbReference type="PANTHER" id="PTHR38887:SF1">
    <property type="entry name" value="RAS MODIFICATION PROTEIN ERF4"/>
    <property type="match status" value="1"/>
</dbReference>
<feature type="compositionally biased region" description="Low complexity" evidence="1">
    <location>
        <begin position="42"/>
        <end position="54"/>
    </location>
</feature>
<gene>
    <name evidence="2" type="ORF">SPSK_03277</name>
</gene>
<dbReference type="RefSeq" id="XP_016585421.1">
    <property type="nucleotide sequence ID" value="XM_016730116.1"/>
</dbReference>
<dbReference type="VEuPathDB" id="FungiDB:SPSK_03277"/>
<dbReference type="InterPro" id="IPR053221">
    <property type="entry name" value="Burnettramic_acid_biosynth"/>
</dbReference>
<feature type="compositionally biased region" description="Basic and acidic residues" evidence="1">
    <location>
        <begin position="400"/>
        <end position="409"/>
    </location>
</feature>
<feature type="region of interest" description="Disordered" evidence="1">
    <location>
        <begin position="400"/>
        <end position="436"/>
    </location>
</feature>
<reference evidence="2 3" key="2">
    <citation type="journal article" date="2015" name="Eukaryot. Cell">
        <title>Asexual propagation of a virulent clone complex in a human and feline outbreak of sporotrichosis.</title>
        <authorList>
            <person name="Teixeira Mde M."/>
            <person name="Rodrigues A.M."/>
            <person name="Tsui C.K."/>
            <person name="de Almeida L.G."/>
            <person name="Van Diepeningen A.D."/>
            <person name="van den Ende B.G."/>
            <person name="Fernandes G.F."/>
            <person name="Kano R."/>
            <person name="Hamelin R.C."/>
            <person name="Lopes-Bezerra L.M."/>
            <person name="Vasconcelos A.T."/>
            <person name="de Hoog S."/>
            <person name="de Camargo Z.P."/>
            <person name="Felipe M.S."/>
        </authorList>
    </citation>
    <scope>NUCLEOTIDE SEQUENCE [LARGE SCALE GENOMIC DNA]</scope>
    <source>
        <strain evidence="2 3">1099-18</strain>
    </source>
</reference>
<feature type="region of interest" description="Disordered" evidence="1">
    <location>
        <begin position="519"/>
        <end position="539"/>
    </location>
</feature>
<feature type="compositionally biased region" description="Pro residues" evidence="1">
    <location>
        <begin position="29"/>
        <end position="41"/>
    </location>
</feature>
<protein>
    <submittedName>
        <fullName evidence="2">Uncharacterized protein</fullName>
    </submittedName>
</protein>
<proteinExistence type="predicted"/>
<feature type="compositionally biased region" description="Low complexity" evidence="1">
    <location>
        <begin position="519"/>
        <end position="532"/>
    </location>
</feature>
<feature type="region of interest" description="Disordered" evidence="1">
    <location>
        <begin position="1"/>
        <end position="101"/>
    </location>
</feature>
<comment type="caution">
    <text evidence="2">The sequence shown here is derived from an EMBL/GenBank/DDBJ whole genome shotgun (WGS) entry which is preliminary data.</text>
</comment>
<dbReference type="PANTHER" id="PTHR38887">
    <property type="entry name" value="CHROMOSOME 21, WHOLE GENOME SHOTGUN SEQUENCE"/>
    <property type="match status" value="1"/>
</dbReference>
<reference evidence="2 3" key="1">
    <citation type="journal article" date="2014" name="BMC Genomics">
        <title>Comparative genomics of the major fungal agents of human and animal Sporotrichosis: Sporothrix schenckii and Sporothrix brasiliensis.</title>
        <authorList>
            <person name="Teixeira M.M."/>
            <person name="de Almeida L.G."/>
            <person name="Kubitschek-Barreira P."/>
            <person name="Alves F.L."/>
            <person name="Kioshima E.S."/>
            <person name="Abadio A.K."/>
            <person name="Fernandes L."/>
            <person name="Derengowski L.S."/>
            <person name="Ferreira K.S."/>
            <person name="Souza R.C."/>
            <person name="Ruiz J.C."/>
            <person name="de Andrade N.C."/>
            <person name="Paes H.C."/>
            <person name="Nicola A.M."/>
            <person name="Albuquerque P."/>
            <person name="Gerber A.L."/>
            <person name="Martins V.P."/>
            <person name="Peconick L.D."/>
            <person name="Neto A.V."/>
            <person name="Chaucanez C.B."/>
            <person name="Silva P.A."/>
            <person name="Cunha O.L."/>
            <person name="de Oliveira F.F."/>
            <person name="dos Santos T.C."/>
            <person name="Barros A.L."/>
            <person name="Soares M.A."/>
            <person name="de Oliveira L.M."/>
            <person name="Marini M.M."/>
            <person name="Villalobos-Duno H."/>
            <person name="Cunha M.M."/>
            <person name="de Hoog S."/>
            <person name="da Silveira J.F."/>
            <person name="Henrissat B."/>
            <person name="Nino-Vega G.A."/>
            <person name="Cisalpino P.S."/>
            <person name="Mora-Montes H.M."/>
            <person name="Almeida S.R."/>
            <person name="Stajich J.E."/>
            <person name="Lopes-Bezerra L.M."/>
            <person name="Vasconcelos A.T."/>
            <person name="Felipe M.S."/>
        </authorList>
    </citation>
    <scope>NUCLEOTIDE SEQUENCE [LARGE SCALE GENOMIC DNA]</scope>
    <source>
        <strain evidence="2 3">1099-18</strain>
    </source>
</reference>